<name>A0A8R7QTY6_TRIUA</name>
<dbReference type="AlphaFoldDB" id="A0A8R7QTY6"/>
<reference evidence="2" key="2">
    <citation type="submission" date="2018-03" db="EMBL/GenBank/DDBJ databases">
        <title>The Triticum urartu genome reveals the dynamic nature of wheat genome evolution.</title>
        <authorList>
            <person name="Ling H."/>
            <person name="Ma B."/>
            <person name="Shi X."/>
            <person name="Liu H."/>
            <person name="Dong L."/>
            <person name="Sun H."/>
            <person name="Cao Y."/>
            <person name="Gao Q."/>
            <person name="Zheng S."/>
            <person name="Li Y."/>
            <person name="Yu Y."/>
            <person name="Du H."/>
            <person name="Qi M."/>
            <person name="Li Y."/>
            <person name="Yu H."/>
            <person name="Cui Y."/>
            <person name="Wang N."/>
            <person name="Chen C."/>
            <person name="Wu H."/>
            <person name="Zhao Y."/>
            <person name="Zhang J."/>
            <person name="Li Y."/>
            <person name="Zhou W."/>
            <person name="Zhang B."/>
            <person name="Hu W."/>
            <person name="Eijk M."/>
            <person name="Tang J."/>
            <person name="Witsenboer H."/>
            <person name="Zhao S."/>
            <person name="Li Z."/>
            <person name="Zhang A."/>
            <person name="Wang D."/>
            <person name="Liang C."/>
        </authorList>
    </citation>
    <scope>NUCLEOTIDE SEQUENCE [LARGE SCALE GENOMIC DNA]</scope>
    <source>
        <strain evidence="2">cv. G1812</strain>
    </source>
</reference>
<evidence type="ECO:0000256" key="1">
    <source>
        <dbReference type="SAM" id="MobiDB-lite"/>
    </source>
</evidence>
<dbReference type="Gramene" id="TuG1812G0600002552.01.T01">
    <property type="protein sequence ID" value="TuG1812G0600002552.01.T01.cds259070"/>
    <property type="gene ID" value="TuG1812G0600002552.01"/>
</dbReference>
<keyword evidence="3" id="KW-1185">Reference proteome</keyword>
<sequence length="67" mass="7027">MGSRRGTPYTGGGDALDGCRAEVRRADGQSARRTGSGGALESCRGEMPQGEEELRRSNSSLLSPCPK</sequence>
<reference evidence="3" key="1">
    <citation type="journal article" date="2013" name="Nature">
        <title>Draft genome of the wheat A-genome progenitor Triticum urartu.</title>
        <authorList>
            <person name="Ling H.Q."/>
            <person name="Zhao S."/>
            <person name="Liu D."/>
            <person name="Wang J."/>
            <person name="Sun H."/>
            <person name="Zhang C."/>
            <person name="Fan H."/>
            <person name="Li D."/>
            <person name="Dong L."/>
            <person name="Tao Y."/>
            <person name="Gao C."/>
            <person name="Wu H."/>
            <person name="Li Y."/>
            <person name="Cui Y."/>
            <person name="Guo X."/>
            <person name="Zheng S."/>
            <person name="Wang B."/>
            <person name="Yu K."/>
            <person name="Liang Q."/>
            <person name="Yang W."/>
            <person name="Lou X."/>
            <person name="Chen J."/>
            <person name="Feng M."/>
            <person name="Jian J."/>
            <person name="Zhang X."/>
            <person name="Luo G."/>
            <person name="Jiang Y."/>
            <person name="Liu J."/>
            <person name="Wang Z."/>
            <person name="Sha Y."/>
            <person name="Zhang B."/>
            <person name="Wu H."/>
            <person name="Tang D."/>
            <person name="Shen Q."/>
            <person name="Xue P."/>
            <person name="Zou S."/>
            <person name="Wang X."/>
            <person name="Liu X."/>
            <person name="Wang F."/>
            <person name="Yang Y."/>
            <person name="An X."/>
            <person name="Dong Z."/>
            <person name="Zhang K."/>
            <person name="Zhang X."/>
            <person name="Luo M.C."/>
            <person name="Dvorak J."/>
            <person name="Tong Y."/>
            <person name="Wang J."/>
            <person name="Yang H."/>
            <person name="Li Z."/>
            <person name="Wang D."/>
            <person name="Zhang A."/>
            <person name="Wang J."/>
        </authorList>
    </citation>
    <scope>NUCLEOTIDE SEQUENCE</scope>
    <source>
        <strain evidence="3">cv. G1812</strain>
    </source>
</reference>
<dbReference type="Proteomes" id="UP000015106">
    <property type="component" value="Chromosome 6"/>
</dbReference>
<protein>
    <submittedName>
        <fullName evidence="2">Uncharacterized protein</fullName>
    </submittedName>
</protein>
<dbReference type="EnsemblPlants" id="TuG1812G0600002552.01.T01">
    <property type="protein sequence ID" value="TuG1812G0600002552.01.T01.cds259070"/>
    <property type="gene ID" value="TuG1812G0600002552.01"/>
</dbReference>
<reference evidence="2" key="3">
    <citation type="submission" date="2022-06" db="UniProtKB">
        <authorList>
            <consortium name="EnsemblPlants"/>
        </authorList>
    </citation>
    <scope>IDENTIFICATION</scope>
</reference>
<proteinExistence type="predicted"/>
<feature type="region of interest" description="Disordered" evidence="1">
    <location>
        <begin position="25"/>
        <end position="67"/>
    </location>
</feature>
<feature type="compositionally biased region" description="Low complexity" evidence="1">
    <location>
        <begin position="57"/>
        <end position="67"/>
    </location>
</feature>
<accession>A0A8R7QTY6</accession>
<evidence type="ECO:0000313" key="2">
    <source>
        <dbReference type="EnsemblPlants" id="TuG1812G0600002552.01.T01.cds259070"/>
    </source>
</evidence>
<organism evidence="2 3">
    <name type="scientific">Triticum urartu</name>
    <name type="common">Red wild einkorn</name>
    <name type="synonym">Crithodium urartu</name>
    <dbReference type="NCBI Taxonomy" id="4572"/>
    <lineage>
        <taxon>Eukaryota</taxon>
        <taxon>Viridiplantae</taxon>
        <taxon>Streptophyta</taxon>
        <taxon>Embryophyta</taxon>
        <taxon>Tracheophyta</taxon>
        <taxon>Spermatophyta</taxon>
        <taxon>Magnoliopsida</taxon>
        <taxon>Liliopsida</taxon>
        <taxon>Poales</taxon>
        <taxon>Poaceae</taxon>
        <taxon>BOP clade</taxon>
        <taxon>Pooideae</taxon>
        <taxon>Triticodae</taxon>
        <taxon>Triticeae</taxon>
        <taxon>Triticinae</taxon>
        <taxon>Triticum</taxon>
    </lineage>
</organism>
<evidence type="ECO:0000313" key="3">
    <source>
        <dbReference type="Proteomes" id="UP000015106"/>
    </source>
</evidence>